<gene>
    <name evidence="1" type="ORF">ATO11_19735</name>
</gene>
<dbReference type="OrthoDB" id="9771846at2"/>
<dbReference type="AlphaFoldDB" id="A0A0L1JJT8"/>
<dbReference type="InterPro" id="IPR021466">
    <property type="entry name" value="Put_rhamnosyl_transferase"/>
</dbReference>
<dbReference type="EMBL" id="AQQZ01000020">
    <property type="protein sequence ID" value="KNG91977.1"/>
    <property type="molecule type" value="Genomic_DNA"/>
</dbReference>
<dbReference type="PATRIC" id="fig|1317121.7.peg.1706"/>
<evidence type="ECO:0000313" key="1">
    <source>
        <dbReference type="EMBL" id="KNG91977.1"/>
    </source>
</evidence>
<name>A0A0L1JJT8_9RHOB</name>
<protein>
    <recommendedName>
        <fullName evidence="3">Rhamnosyl transferase</fullName>
    </recommendedName>
</protein>
<proteinExistence type="predicted"/>
<keyword evidence="2" id="KW-1185">Reference proteome</keyword>
<sequence length="279" mass="31672">MQTIGLCRFSYPAIGGFQVEHDTIEDRIAYLYAEDRLEERFRLFEHVALPCLKHQTDPDFTLIVVIGDSFPARHRARLDAMLADLPQAVVEVHPPRPNRELMKELLNKHRRDPGAPCLQFRHDDDDAVAVDFIERMKQAVDDAAPLMARERIVGIDFNRGYVAEMGSNGISATEITRAYYVAALGVHVAGGTARTIHNFAHHKLWTRMPTVTFTDTPMWVRTHNGYNDSRQKRGAREVAVEPIGPKLTRRFANRFAIDVEAVTRAFQEPDLTLASRQSV</sequence>
<evidence type="ECO:0008006" key="3">
    <source>
        <dbReference type="Google" id="ProtNLM"/>
    </source>
</evidence>
<dbReference type="STRING" id="1317121.ATO11_19735"/>
<dbReference type="Proteomes" id="UP000036938">
    <property type="component" value="Unassembled WGS sequence"/>
</dbReference>
<dbReference type="Pfam" id="PF11316">
    <property type="entry name" value="Rhamno_transf"/>
    <property type="match status" value="1"/>
</dbReference>
<comment type="caution">
    <text evidence="1">The sequence shown here is derived from an EMBL/GenBank/DDBJ whole genome shotgun (WGS) entry which is preliminary data.</text>
</comment>
<reference evidence="1 2" key="1">
    <citation type="journal article" date="2015" name="Int. J. Syst. Evol. Microbiol.">
        <title>Aestuariivita atlantica sp. nov., isolated from deep sea sediment of the Atlantic Ocean.</title>
        <authorList>
            <person name="Li G."/>
            <person name="Lai Q."/>
            <person name="Du Y."/>
            <person name="Liu X."/>
            <person name="Sun F."/>
            <person name="Shao Z."/>
        </authorList>
    </citation>
    <scope>NUCLEOTIDE SEQUENCE [LARGE SCALE GENOMIC DNA]</scope>
    <source>
        <strain evidence="1 2">22II-S11-z3</strain>
    </source>
</reference>
<evidence type="ECO:0000313" key="2">
    <source>
        <dbReference type="Proteomes" id="UP000036938"/>
    </source>
</evidence>
<organism evidence="1 2">
    <name type="scientific">Pseudaestuariivita atlantica</name>
    <dbReference type="NCBI Taxonomy" id="1317121"/>
    <lineage>
        <taxon>Bacteria</taxon>
        <taxon>Pseudomonadati</taxon>
        <taxon>Pseudomonadota</taxon>
        <taxon>Alphaproteobacteria</taxon>
        <taxon>Rhodobacterales</taxon>
        <taxon>Paracoccaceae</taxon>
        <taxon>Pseudaestuariivita</taxon>
    </lineage>
</organism>
<accession>A0A0L1JJT8</accession>
<dbReference type="RefSeq" id="WP_050532628.1">
    <property type="nucleotide sequence ID" value="NZ_AQQZ01000020.1"/>
</dbReference>